<dbReference type="RefSeq" id="WP_011188533.1">
    <property type="nucleotide sequence ID" value="NC_006138.1"/>
</dbReference>
<dbReference type="HOGENOM" id="CLU_098611_0_0_7"/>
<evidence type="ECO:0000313" key="3">
    <source>
        <dbReference type="Proteomes" id="UP000000602"/>
    </source>
</evidence>
<dbReference type="PROSITE" id="PS51257">
    <property type="entry name" value="PROKAR_LIPOPROTEIN"/>
    <property type="match status" value="1"/>
</dbReference>
<accession>Q6ANQ3</accession>
<protein>
    <recommendedName>
        <fullName evidence="4">Lipoprotein</fullName>
    </recommendedName>
</protein>
<dbReference type="KEGG" id="dps:DP1292"/>
<dbReference type="AlphaFoldDB" id="Q6ANQ3"/>
<organism evidence="2 3">
    <name type="scientific">Desulfotalea psychrophila (strain LSv54 / DSM 12343)</name>
    <dbReference type="NCBI Taxonomy" id="177439"/>
    <lineage>
        <taxon>Bacteria</taxon>
        <taxon>Pseudomonadati</taxon>
        <taxon>Thermodesulfobacteriota</taxon>
        <taxon>Desulfobulbia</taxon>
        <taxon>Desulfobulbales</taxon>
        <taxon>Desulfocapsaceae</taxon>
        <taxon>Desulfotalea</taxon>
    </lineage>
</organism>
<evidence type="ECO:0008006" key="4">
    <source>
        <dbReference type="Google" id="ProtNLM"/>
    </source>
</evidence>
<feature type="signal peptide" evidence="1">
    <location>
        <begin position="1"/>
        <end position="22"/>
    </location>
</feature>
<dbReference type="OrthoDB" id="5540893at2"/>
<proteinExistence type="predicted"/>
<dbReference type="Proteomes" id="UP000000602">
    <property type="component" value="Chromosome"/>
</dbReference>
<evidence type="ECO:0000313" key="2">
    <source>
        <dbReference type="EMBL" id="CAG36021.1"/>
    </source>
</evidence>
<dbReference type="eggNOG" id="ENOG5032IP1">
    <property type="taxonomic scope" value="Bacteria"/>
</dbReference>
<keyword evidence="1" id="KW-0732">Signal</keyword>
<evidence type="ECO:0000256" key="1">
    <source>
        <dbReference type="SAM" id="SignalP"/>
    </source>
</evidence>
<keyword evidence="3" id="KW-1185">Reference proteome</keyword>
<gene>
    <name evidence="2" type="ordered locus">DP1292</name>
</gene>
<feature type="chain" id="PRO_5004270602" description="Lipoprotein" evidence="1">
    <location>
        <begin position="23"/>
        <end position="193"/>
    </location>
</feature>
<reference evidence="2" key="1">
    <citation type="journal article" date="2004" name="Environ. Microbiol.">
        <title>The genome of Desulfotalea psychrophila, a sulphate-reducing bacterium from permanently cold Arctic sediments.</title>
        <authorList>
            <person name="Rabus R."/>
            <person name="Ruepp A."/>
            <person name="Frickey T."/>
            <person name="Rattei T."/>
            <person name="Fartmann B."/>
            <person name="Stark M."/>
            <person name="Bauer M."/>
            <person name="Zibat A."/>
            <person name="Lombardot T."/>
            <person name="Becker I."/>
            <person name="Amann J."/>
            <person name="Gellner H."/>
            <person name="Teeling H."/>
            <person name="Leuschner W.D."/>
            <person name="Gloeckner F.-O."/>
            <person name="Lupas A.N."/>
            <person name="Amann R."/>
            <person name="Klenk H.-P."/>
        </authorList>
    </citation>
    <scope>NUCLEOTIDE SEQUENCE</scope>
    <source>
        <strain evidence="2">LSv54</strain>
    </source>
</reference>
<sequence>MRFFKKSILLLPLLLLVGCGHSINITPPLNYLSKSNIVKIDKNVGYFISKENFAKEVSTPGGGGDKVKYFPYREAEPALKKVLSNVFEGVYKLSSEVDILSASSKKISYIFTPQFITHSSSSSVFTWPPTLFSITIDCKAVDKDGKITWQTKVTGEGEAEFSEFKHDMSLAAKRATKNAFIKLQDEILTSRKF</sequence>
<name>Q6ANQ3_DESPS</name>
<dbReference type="EMBL" id="CR522870">
    <property type="protein sequence ID" value="CAG36021.1"/>
    <property type="molecule type" value="Genomic_DNA"/>
</dbReference>